<gene>
    <name evidence="1" type="ORF">CYQ77_13475</name>
</gene>
<reference evidence="1 2" key="1">
    <citation type="submission" date="2017-12" db="EMBL/GenBank/DDBJ databases">
        <title>A pool of 800 enterococci isolated from chicken carcass rinse samples from New Zealand.</title>
        <authorList>
            <person name="Zhang J."/>
            <person name="Rogers L."/>
            <person name="Midwinter A."/>
            <person name="French N."/>
        </authorList>
    </citation>
    <scope>NUCLEOTIDE SEQUENCE [LARGE SCALE GENOMIC DNA]</scope>
    <source>
        <strain evidence="1 2">EN697</strain>
    </source>
</reference>
<name>A0AB37VR67_ENTFC</name>
<evidence type="ECO:0000313" key="1">
    <source>
        <dbReference type="EMBL" id="RXU82852.1"/>
    </source>
</evidence>
<sequence>WIASDIQESELFIQRRGWWKFKKPREQREYSHKHEWQEDIMRYLSEKSDLRMPYLKLSKKELAEQLNMPLRSLDRALSALKQEHKVFYHVKKGRGGGLLLASVRVLVASLIQAKKEEKEAFIQGIIAQFKLTIDEWTSTVKQLLPEKEAQEIRLFEVDTG</sequence>
<proteinExistence type="predicted"/>
<dbReference type="AlphaFoldDB" id="A0AB37VR67"/>
<protein>
    <submittedName>
        <fullName evidence="1">Replication protein RepR</fullName>
    </submittedName>
</protein>
<comment type="caution">
    <text evidence="1">The sequence shown here is derived from an EMBL/GenBank/DDBJ whole genome shotgun (WGS) entry which is preliminary data.</text>
</comment>
<feature type="non-terminal residue" evidence="1">
    <location>
        <position position="1"/>
    </location>
</feature>
<accession>A0AB37VR67</accession>
<dbReference type="EMBL" id="PJVH01000087">
    <property type="protein sequence ID" value="RXU82852.1"/>
    <property type="molecule type" value="Genomic_DNA"/>
</dbReference>
<evidence type="ECO:0000313" key="2">
    <source>
        <dbReference type="Proteomes" id="UP000289562"/>
    </source>
</evidence>
<organism evidence="1 2">
    <name type="scientific">Enterococcus faecium</name>
    <name type="common">Streptococcus faecium</name>
    <dbReference type="NCBI Taxonomy" id="1352"/>
    <lineage>
        <taxon>Bacteria</taxon>
        <taxon>Bacillati</taxon>
        <taxon>Bacillota</taxon>
        <taxon>Bacilli</taxon>
        <taxon>Lactobacillales</taxon>
        <taxon>Enterococcaceae</taxon>
        <taxon>Enterococcus</taxon>
    </lineage>
</organism>
<dbReference type="Proteomes" id="UP000289562">
    <property type="component" value="Unassembled WGS sequence"/>
</dbReference>